<evidence type="ECO:0000313" key="7">
    <source>
        <dbReference type="EMBL" id="KGN37740.1"/>
    </source>
</evidence>
<sequence length="411" mass="43133">MTATTHETEARPHVSAGWMTRFGLLYLGQNVAWAGPSALLVANQVAGWYPESKETRLAVVMALGGVISMVATPLAGAVSDRTRSRFGRRAPWILLGALGAAVSLVVLGFAPDYAVLVAGWLAFQATIAFTINAAQAVPPDTVPRLQYGVVSGVMGLTYTLAIVVGTAIATAFGGRTAYLVCALVLLVLVAQFLVAFRDPPVTERRVRDSATAGSGRAALVPSPREHPDFAWVFVTRLLVTLGNTIALFYLLYFLRDRVKVADPDAGVLTLTVVYAVAVVITAVVGGRWSDRVDRRRIFVAGSSLGVAVAAGIMAFTLSWSVVVVAALVLGASWGVYMAVDQALINEVLPSASDRGRDIGLMNLAVVGPNALAPVIAALALNSLGGYTGLYLLSGGLSLLGAVLVFRVRSVR</sequence>
<feature type="transmembrane region" description="Helical" evidence="5">
    <location>
        <begin position="57"/>
        <end position="78"/>
    </location>
</feature>
<keyword evidence="8" id="KW-1185">Reference proteome</keyword>
<feature type="transmembrane region" description="Helical" evidence="5">
    <location>
        <begin position="116"/>
        <end position="137"/>
    </location>
</feature>
<dbReference type="Gene3D" id="1.20.1250.20">
    <property type="entry name" value="MFS general substrate transporter like domains"/>
    <property type="match status" value="2"/>
</dbReference>
<feature type="transmembrane region" description="Helical" evidence="5">
    <location>
        <begin position="265"/>
        <end position="285"/>
    </location>
</feature>
<keyword evidence="3 5" id="KW-1133">Transmembrane helix</keyword>
<name>A0A0A0JJZ5_9MICO</name>
<dbReference type="eggNOG" id="COG2211">
    <property type="taxonomic scope" value="Bacteria"/>
</dbReference>
<feature type="transmembrane region" description="Helical" evidence="5">
    <location>
        <begin position="386"/>
        <end position="405"/>
    </location>
</feature>
<evidence type="ECO:0000313" key="8">
    <source>
        <dbReference type="Proteomes" id="UP000030011"/>
    </source>
</evidence>
<feature type="transmembrane region" description="Helical" evidence="5">
    <location>
        <begin position="297"/>
        <end position="315"/>
    </location>
</feature>
<comment type="caution">
    <text evidence="7">The sequence shown here is derived from an EMBL/GenBank/DDBJ whole genome shotgun (WGS) entry which is preliminary data.</text>
</comment>
<feature type="domain" description="Major facilitator superfamily (MFS) profile" evidence="6">
    <location>
        <begin position="16"/>
        <end position="411"/>
    </location>
</feature>
<feature type="transmembrane region" description="Helical" evidence="5">
    <location>
        <begin position="321"/>
        <end position="339"/>
    </location>
</feature>
<dbReference type="SUPFAM" id="SSF103473">
    <property type="entry name" value="MFS general substrate transporter"/>
    <property type="match status" value="1"/>
</dbReference>
<keyword evidence="4 5" id="KW-0472">Membrane</keyword>
<dbReference type="AlphaFoldDB" id="A0A0A0JJZ5"/>
<keyword evidence="2 5" id="KW-0812">Transmembrane</keyword>
<dbReference type="GO" id="GO:0022857">
    <property type="term" value="F:transmembrane transporter activity"/>
    <property type="evidence" value="ECO:0007669"/>
    <property type="project" value="InterPro"/>
</dbReference>
<feature type="transmembrane region" description="Helical" evidence="5">
    <location>
        <begin position="360"/>
        <end position="380"/>
    </location>
</feature>
<evidence type="ECO:0000256" key="3">
    <source>
        <dbReference type="ARBA" id="ARBA00022989"/>
    </source>
</evidence>
<evidence type="ECO:0000256" key="1">
    <source>
        <dbReference type="ARBA" id="ARBA00004651"/>
    </source>
</evidence>
<dbReference type="PANTHER" id="PTHR23528:SF1">
    <property type="entry name" value="MAJOR FACILITATOR SUPERFAMILY (MFS) PROFILE DOMAIN-CONTAINING PROTEIN"/>
    <property type="match status" value="1"/>
</dbReference>
<dbReference type="Pfam" id="PF07690">
    <property type="entry name" value="MFS_1"/>
    <property type="match status" value="1"/>
</dbReference>
<dbReference type="GO" id="GO:0005886">
    <property type="term" value="C:plasma membrane"/>
    <property type="evidence" value="ECO:0007669"/>
    <property type="project" value="UniProtKB-SubCell"/>
</dbReference>
<comment type="subcellular location">
    <subcellularLocation>
        <location evidence="1">Cell membrane</location>
        <topology evidence="1">Multi-pass membrane protein</topology>
    </subcellularLocation>
</comment>
<feature type="transmembrane region" description="Helical" evidence="5">
    <location>
        <begin position="177"/>
        <end position="196"/>
    </location>
</feature>
<dbReference type="InterPro" id="IPR020846">
    <property type="entry name" value="MFS_dom"/>
</dbReference>
<evidence type="ECO:0000256" key="4">
    <source>
        <dbReference type="ARBA" id="ARBA00023136"/>
    </source>
</evidence>
<dbReference type="InterPro" id="IPR036259">
    <property type="entry name" value="MFS_trans_sf"/>
</dbReference>
<reference evidence="7 8" key="1">
    <citation type="submission" date="2013-08" db="EMBL/GenBank/DDBJ databases">
        <title>The genome sequence of Knoellia subterranea.</title>
        <authorList>
            <person name="Zhu W."/>
            <person name="Wang G."/>
        </authorList>
    </citation>
    <scope>NUCLEOTIDE SEQUENCE [LARGE SCALE GENOMIC DNA]</scope>
    <source>
        <strain evidence="7 8">KCTC 19937</strain>
    </source>
</reference>
<dbReference type="PROSITE" id="PS50850">
    <property type="entry name" value="MFS"/>
    <property type="match status" value="1"/>
</dbReference>
<organism evidence="7 8">
    <name type="scientific">Knoellia subterranea KCTC 19937</name>
    <dbReference type="NCBI Taxonomy" id="1385521"/>
    <lineage>
        <taxon>Bacteria</taxon>
        <taxon>Bacillati</taxon>
        <taxon>Actinomycetota</taxon>
        <taxon>Actinomycetes</taxon>
        <taxon>Micrococcales</taxon>
        <taxon>Intrasporangiaceae</taxon>
        <taxon>Knoellia</taxon>
    </lineage>
</organism>
<evidence type="ECO:0000259" key="6">
    <source>
        <dbReference type="PROSITE" id="PS50850"/>
    </source>
</evidence>
<evidence type="ECO:0000256" key="5">
    <source>
        <dbReference type="SAM" id="Phobius"/>
    </source>
</evidence>
<dbReference type="EMBL" id="AVPK01000004">
    <property type="protein sequence ID" value="KGN37740.1"/>
    <property type="molecule type" value="Genomic_DNA"/>
</dbReference>
<dbReference type="STRING" id="1385521.N803_11830"/>
<dbReference type="OrthoDB" id="7584869at2"/>
<dbReference type="PANTHER" id="PTHR23528">
    <property type="match status" value="1"/>
</dbReference>
<dbReference type="Proteomes" id="UP000030011">
    <property type="component" value="Unassembled WGS sequence"/>
</dbReference>
<gene>
    <name evidence="7" type="ORF">N803_11830</name>
</gene>
<dbReference type="RefSeq" id="WP_052112064.1">
    <property type="nucleotide sequence ID" value="NZ_AVPK01000004.1"/>
</dbReference>
<feature type="transmembrane region" description="Helical" evidence="5">
    <location>
        <begin position="90"/>
        <end position="110"/>
    </location>
</feature>
<accession>A0A0A0JJZ5</accession>
<evidence type="ECO:0000256" key="2">
    <source>
        <dbReference type="ARBA" id="ARBA00022692"/>
    </source>
</evidence>
<feature type="transmembrane region" description="Helical" evidence="5">
    <location>
        <begin position="229"/>
        <end position="253"/>
    </location>
</feature>
<protein>
    <recommendedName>
        <fullName evidence="6">Major facilitator superfamily (MFS) profile domain-containing protein</fullName>
    </recommendedName>
</protein>
<feature type="transmembrane region" description="Helical" evidence="5">
    <location>
        <begin position="149"/>
        <end position="171"/>
    </location>
</feature>
<dbReference type="InterPro" id="IPR011701">
    <property type="entry name" value="MFS"/>
</dbReference>
<proteinExistence type="predicted"/>
<dbReference type="Pfam" id="PF13347">
    <property type="entry name" value="MFS_2"/>
    <property type="match status" value="1"/>
</dbReference>